<organism evidence="1 2">
    <name type="scientific">Candidatus Methanoperedens nitratireducens</name>
    <dbReference type="NCBI Taxonomy" id="1392998"/>
    <lineage>
        <taxon>Archaea</taxon>
        <taxon>Methanobacteriati</taxon>
        <taxon>Methanobacteriota</taxon>
        <taxon>Stenosarchaea group</taxon>
        <taxon>Methanomicrobia</taxon>
        <taxon>Methanosarcinales</taxon>
        <taxon>ANME-2 cluster</taxon>
        <taxon>Candidatus Methanoperedentaceae</taxon>
        <taxon>Candidatus Methanoperedens</taxon>
    </lineage>
</organism>
<evidence type="ECO:0000313" key="2">
    <source>
        <dbReference type="Proteomes" id="UP000050360"/>
    </source>
</evidence>
<protein>
    <recommendedName>
        <fullName evidence="3">Plasmid stabilization system protein</fullName>
    </recommendedName>
</protein>
<dbReference type="EMBL" id="LKCM01000137">
    <property type="protein sequence ID" value="KPQ43644.1"/>
    <property type="molecule type" value="Genomic_DNA"/>
</dbReference>
<dbReference type="AlphaFoldDB" id="A0A0P8A682"/>
<proteinExistence type="predicted"/>
<evidence type="ECO:0000313" key="1">
    <source>
        <dbReference type="EMBL" id="KPQ43644.1"/>
    </source>
</evidence>
<evidence type="ECO:0008006" key="3">
    <source>
        <dbReference type="Google" id="ProtNLM"/>
    </source>
</evidence>
<name>A0A0P8A682_9EURY</name>
<gene>
    <name evidence="1" type="ORF">MPEBLZ_01830</name>
</gene>
<dbReference type="Proteomes" id="UP000050360">
    <property type="component" value="Unassembled WGS sequence"/>
</dbReference>
<reference evidence="1 2" key="1">
    <citation type="submission" date="2015-09" db="EMBL/GenBank/DDBJ databases">
        <title>A metagenomics-based metabolic model of nitrate-dependent anaerobic oxidation of methane by Methanoperedens-like archaea.</title>
        <authorList>
            <person name="Arshad A."/>
            <person name="Speth D.R."/>
            <person name="De Graaf R.M."/>
            <person name="Op Den Camp H.J."/>
            <person name="Jetten M.S."/>
            <person name="Welte C.U."/>
        </authorList>
    </citation>
    <scope>NUCLEOTIDE SEQUENCE [LARGE SCALE GENOMIC DNA]</scope>
</reference>
<sequence length="116" mass="14003">MKGFEVIIVPSFQKEIESIKEKRQLELICKSIEKIERMGKNAIKLLHVRDKYVLGEIKFMRPPYRLYVIFNQENEKFYIVRWEHKEKQQKVINQLIGKLEYAFEGGIKNIMELFSH</sequence>
<comment type="caution">
    <text evidence="1">The sequence shown here is derived from an EMBL/GenBank/DDBJ whole genome shotgun (WGS) entry which is preliminary data.</text>
</comment>
<accession>A0A0P8A682</accession>